<dbReference type="OrthoDB" id="110167at2"/>
<keyword evidence="2" id="KW-0238">DNA-binding</keyword>
<evidence type="ECO:0000259" key="4">
    <source>
        <dbReference type="PROSITE" id="PS01124"/>
    </source>
</evidence>
<name>A0A5C5CJX2_9HYPH</name>
<proteinExistence type="predicted"/>
<dbReference type="InterPro" id="IPR009057">
    <property type="entry name" value="Homeodomain-like_sf"/>
</dbReference>
<keyword evidence="1" id="KW-0805">Transcription regulation</keyword>
<dbReference type="InterPro" id="IPR018060">
    <property type="entry name" value="HTH_AraC"/>
</dbReference>
<dbReference type="Proteomes" id="UP000313390">
    <property type="component" value="Unassembled WGS sequence"/>
</dbReference>
<evidence type="ECO:0000313" key="5">
    <source>
        <dbReference type="EMBL" id="TNV11822.1"/>
    </source>
</evidence>
<comment type="caution">
    <text evidence="5">The sequence shown here is derived from an EMBL/GenBank/DDBJ whole genome shotgun (WGS) entry which is preliminary data.</text>
</comment>
<dbReference type="PROSITE" id="PS01124">
    <property type="entry name" value="HTH_ARAC_FAMILY_2"/>
    <property type="match status" value="1"/>
</dbReference>
<evidence type="ECO:0000313" key="6">
    <source>
        <dbReference type="Proteomes" id="UP000313390"/>
    </source>
</evidence>
<dbReference type="AlphaFoldDB" id="A0A5C5CJX2"/>
<dbReference type="EMBL" id="VEWK01000006">
    <property type="protein sequence ID" value="TNV11822.1"/>
    <property type="molecule type" value="Genomic_DNA"/>
</dbReference>
<dbReference type="SUPFAM" id="SSF46689">
    <property type="entry name" value="Homeodomain-like"/>
    <property type="match status" value="2"/>
</dbReference>
<organism evidence="5 6">
    <name type="scientific">Brucella pecoris</name>
    <dbReference type="NCBI Taxonomy" id="867683"/>
    <lineage>
        <taxon>Bacteria</taxon>
        <taxon>Pseudomonadati</taxon>
        <taxon>Pseudomonadota</taxon>
        <taxon>Alphaproteobacteria</taxon>
        <taxon>Hyphomicrobiales</taxon>
        <taxon>Brucellaceae</taxon>
        <taxon>Brucella/Ochrobactrum group</taxon>
        <taxon>Brucella</taxon>
    </lineage>
</organism>
<dbReference type="Pfam" id="PF12833">
    <property type="entry name" value="HTH_18"/>
    <property type="match status" value="1"/>
</dbReference>
<dbReference type="InterPro" id="IPR050204">
    <property type="entry name" value="AraC_XylS_family_regulators"/>
</dbReference>
<dbReference type="PANTHER" id="PTHR46796">
    <property type="entry name" value="HTH-TYPE TRANSCRIPTIONAL ACTIVATOR RHAS-RELATED"/>
    <property type="match status" value="1"/>
</dbReference>
<gene>
    <name evidence="5" type="ORF">FIB18_13525</name>
</gene>
<sequence length="292" mass="32974">MGFHPHMKSHIEDVSLLDDLHYRVWNGAIADVWSVNCGPAARGEYVSQAPRLFLVLESRGELTIGPEQTNHASVNAQPQQKLCYIPAGMTIWSHVTRPGKLKHLDLHFDIAALQQRFGYMLNKSSMEKPRLFFSSPKIEQIGSLLAEECLSKAPMHNLYGEGLLMALVAELFEAQLEQRTRNSKLSPRQLRRVTEFMEDNYARVIRLQELAALAGLSESYFCSAFKASTGISPHAWQMQKRIDRAQILLRQPSAALPHIAALTGFADQAHFTRVFKKLTGITPAAWVRQQFH</sequence>
<evidence type="ECO:0000256" key="3">
    <source>
        <dbReference type="ARBA" id="ARBA00023163"/>
    </source>
</evidence>
<dbReference type="Gene3D" id="1.10.10.60">
    <property type="entry name" value="Homeodomain-like"/>
    <property type="match status" value="2"/>
</dbReference>
<protein>
    <submittedName>
        <fullName evidence="5">Helix-turn-helix transcriptional regulator</fullName>
    </submittedName>
</protein>
<dbReference type="SMART" id="SM00342">
    <property type="entry name" value="HTH_ARAC"/>
    <property type="match status" value="1"/>
</dbReference>
<evidence type="ECO:0000256" key="1">
    <source>
        <dbReference type="ARBA" id="ARBA00023015"/>
    </source>
</evidence>
<dbReference type="GO" id="GO:0003700">
    <property type="term" value="F:DNA-binding transcription factor activity"/>
    <property type="evidence" value="ECO:0007669"/>
    <property type="project" value="InterPro"/>
</dbReference>
<evidence type="ECO:0000256" key="2">
    <source>
        <dbReference type="ARBA" id="ARBA00023125"/>
    </source>
</evidence>
<feature type="domain" description="HTH araC/xylS-type" evidence="4">
    <location>
        <begin position="191"/>
        <end position="289"/>
    </location>
</feature>
<dbReference type="PANTHER" id="PTHR46796:SF14">
    <property type="entry name" value="TRANSCRIPTIONAL REGULATORY PROTEIN"/>
    <property type="match status" value="1"/>
</dbReference>
<reference evidence="5 6" key="1">
    <citation type="journal article" date="2011" name="Int. J. Syst. Evol. Microbiol.">
        <title>Ochrobactrum pecoris sp. nov., isolated from farm animals.</title>
        <authorList>
            <person name="Kampfer P."/>
            <person name="Huber B."/>
            <person name="Busse H.J."/>
            <person name="Scholz H.C."/>
            <person name="Tomaso H."/>
            <person name="Hotzel H."/>
            <person name="Melzer F."/>
        </authorList>
    </citation>
    <scope>NUCLEOTIDE SEQUENCE [LARGE SCALE GENOMIC DNA]</scope>
    <source>
        <strain evidence="5 6">08RB2639</strain>
    </source>
</reference>
<accession>A0A5C5CJX2</accession>
<keyword evidence="3" id="KW-0804">Transcription</keyword>
<dbReference type="GO" id="GO:0043565">
    <property type="term" value="F:sequence-specific DNA binding"/>
    <property type="evidence" value="ECO:0007669"/>
    <property type="project" value="InterPro"/>
</dbReference>